<keyword evidence="1" id="KW-0812">Transmembrane</keyword>
<keyword evidence="3" id="KW-1185">Reference proteome</keyword>
<dbReference type="EMBL" id="SWDB01000010">
    <property type="protein sequence ID" value="TKB46063.1"/>
    <property type="molecule type" value="Genomic_DNA"/>
</dbReference>
<accession>A0A4U1B807</accession>
<evidence type="ECO:0000256" key="1">
    <source>
        <dbReference type="SAM" id="Phobius"/>
    </source>
</evidence>
<feature type="transmembrane region" description="Helical" evidence="1">
    <location>
        <begin position="152"/>
        <end position="169"/>
    </location>
</feature>
<dbReference type="RefSeq" id="WP_136735071.1">
    <property type="nucleotide sequence ID" value="NZ_SWDB01000010.1"/>
</dbReference>
<proteinExistence type="predicted"/>
<feature type="transmembrane region" description="Helical" evidence="1">
    <location>
        <begin position="99"/>
        <end position="117"/>
    </location>
</feature>
<gene>
    <name evidence="2" type="ORF">E8M12_05390</name>
</gene>
<name>A0A4U1B807_9GAMM</name>
<dbReference type="Proteomes" id="UP000307999">
    <property type="component" value="Unassembled WGS sequence"/>
</dbReference>
<feature type="transmembrane region" description="Helical" evidence="1">
    <location>
        <begin position="37"/>
        <end position="57"/>
    </location>
</feature>
<keyword evidence="1" id="KW-1133">Transmembrane helix</keyword>
<dbReference type="OrthoDB" id="5730110at2"/>
<comment type="caution">
    <text evidence="2">The sequence shown here is derived from an EMBL/GenBank/DDBJ whole genome shotgun (WGS) entry which is preliminary data.</text>
</comment>
<keyword evidence="1" id="KW-0472">Membrane</keyword>
<dbReference type="AlphaFoldDB" id="A0A4U1B807"/>
<organism evidence="2 3">
    <name type="scientific">Thalassotalea mangrovi</name>
    <dbReference type="NCBI Taxonomy" id="2572245"/>
    <lineage>
        <taxon>Bacteria</taxon>
        <taxon>Pseudomonadati</taxon>
        <taxon>Pseudomonadota</taxon>
        <taxon>Gammaproteobacteria</taxon>
        <taxon>Alteromonadales</taxon>
        <taxon>Colwelliaceae</taxon>
        <taxon>Thalassotalea</taxon>
    </lineage>
</organism>
<sequence length="234" mass="26186">MISLSYFFFAILLCQLFLLATTFKIEDATWRLWWLRILLFGVIYDNAILLCSSLTGATPGLEFYSELRWLFHAMILPVLGLFSLSIITQVNPNLKWRNGFYFMFSGLVLAGIGYGLWGEYIHQQLVPATFSDPNQMIAPFERFVAEYSSPPWATIGMNVVAILCSIYVWIKGKWPWFSLGAISIFLVNGAAAGSDYGFMLGNIMEVLFIASLIATERFVQNVGIAAAGDVAEVV</sequence>
<feature type="transmembrane region" description="Helical" evidence="1">
    <location>
        <begin position="69"/>
        <end position="87"/>
    </location>
</feature>
<evidence type="ECO:0000313" key="3">
    <source>
        <dbReference type="Proteomes" id="UP000307999"/>
    </source>
</evidence>
<feature type="transmembrane region" description="Helical" evidence="1">
    <location>
        <begin position="6"/>
        <end position="25"/>
    </location>
</feature>
<protein>
    <submittedName>
        <fullName evidence="2">Uncharacterized protein</fullName>
    </submittedName>
</protein>
<feature type="transmembrane region" description="Helical" evidence="1">
    <location>
        <begin position="176"/>
        <end position="192"/>
    </location>
</feature>
<reference evidence="2 3" key="1">
    <citation type="submission" date="2019-04" db="EMBL/GenBank/DDBJ databases">
        <title>Thalassotalea guangxiensis sp. nov., isolated from sediment of the coastal wetland.</title>
        <authorList>
            <person name="Zheng S."/>
            <person name="Zhang D."/>
        </authorList>
    </citation>
    <scope>NUCLEOTIDE SEQUENCE [LARGE SCALE GENOMIC DNA]</scope>
    <source>
        <strain evidence="2 3">ZS-4</strain>
    </source>
</reference>
<evidence type="ECO:0000313" key="2">
    <source>
        <dbReference type="EMBL" id="TKB46063.1"/>
    </source>
</evidence>